<dbReference type="Proteomes" id="UP000199475">
    <property type="component" value="Unassembled WGS sequence"/>
</dbReference>
<dbReference type="STRING" id="686624.SAMN04488242_1932"/>
<dbReference type="OrthoDB" id="5118128at2"/>
<gene>
    <name evidence="1" type="ORF">SAMN04488242_1932</name>
</gene>
<evidence type="ECO:0000313" key="2">
    <source>
        <dbReference type="Proteomes" id="UP000199475"/>
    </source>
</evidence>
<protein>
    <recommendedName>
        <fullName evidence="3">Lumazine-binding domain</fullName>
    </recommendedName>
</protein>
<dbReference type="EMBL" id="FNGP01000003">
    <property type="protein sequence ID" value="SDL55597.1"/>
    <property type="molecule type" value="Genomic_DNA"/>
</dbReference>
<dbReference type="AlphaFoldDB" id="A0A1G9L1J4"/>
<accession>A0A1G9L1J4</accession>
<name>A0A1G9L1J4_9ACTN</name>
<organism evidence="1 2">
    <name type="scientific">Tessaracoccus oleiagri</name>
    <dbReference type="NCBI Taxonomy" id="686624"/>
    <lineage>
        <taxon>Bacteria</taxon>
        <taxon>Bacillati</taxon>
        <taxon>Actinomycetota</taxon>
        <taxon>Actinomycetes</taxon>
        <taxon>Propionibacteriales</taxon>
        <taxon>Propionibacteriaceae</taxon>
        <taxon>Tessaracoccus</taxon>
    </lineage>
</organism>
<proteinExistence type="predicted"/>
<reference evidence="1 2" key="1">
    <citation type="submission" date="2016-10" db="EMBL/GenBank/DDBJ databases">
        <authorList>
            <person name="de Groot N.N."/>
        </authorList>
    </citation>
    <scope>NUCLEOTIDE SEQUENCE [LARGE SCALE GENOMIC DNA]</scope>
    <source>
        <strain evidence="1 2">CGMCC 1.9159</strain>
    </source>
</reference>
<evidence type="ECO:0008006" key="3">
    <source>
        <dbReference type="Google" id="ProtNLM"/>
    </source>
</evidence>
<dbReference type="RefSeq" id="WP_143008267.1">
    <property type="nucleotide sequence ID" value="NZ_FNGP01000003.1"/>
</dbReference>
<sequence length="142" mass="15400">MKERPNLVLAVVAAVVVLLAAVAAFLAANRQPPDLDPSTPEGTVQLFVRAVLEGDDEEAVGYLDPSLGCRAPLPDLYRPQGATITLVDSVTRDGTAEVTIDVTEQAGGGLFGSWSHRETLRLRAEADRWLVQRDSWPIYSCR</sequence>
<evidence type="ECO:0000313" key="1">
    <source>
        <dbReference type="EMBL" id="SDL55597.1"/>
    </source>
</evidence>
<keyword evidence="2" id="KW-1185">Reference proteome</keyword>